<organism evidence="1 2">
    <name type="scientific">Pandoraea communis</name>
    <dbReference type="NCBI Taxonomy" id="2508297"/>
    <lineage>
        <taxon>Bacteria</taxon>
        <taxon>Pseudomonadati</taxon>
        <taxon>Pseudomonadota</taxon>
        <taxon>Betaproteobacteria</taxon>
        <taxon>Burkholderiales</taxon>
        <taxon>Burkholderiaceae</taxon>
        <taxon>Pandoraea</taxon>
    </lineage>
</organism>
<proteinExistence type="predicted"/>
<sequence length="257" mass="27996">MIYFPPLRTRRLTLQLRELSIGDSLALAAMPGHMEEASTTAFLRAAVDASKGGVDDPARWTVQERILAVCHYLSATTEDGPDFSLGAGRYSDYLQGEADIQTSVQAVEVGEVGGDTWHVRHLTGAMAESIERMVGEVEGLSGRLHWLFGAMAAQLLRTGEEAPEAADGEGAFDEYLLSRVRVLKGYPDSDFTRLMGLYLEGRDKLHHFFKLEFTEDGIVAMPKGGAASNLPPARFPVHSCLSRMARELVGKPDGDGI</sequence>
<dbReference type="AlphaFoldDB" id="A0A5E4WSZ8"/>
<name>A0A5E4WSZ8_9BURK</name>
<accession>A0A5E4WSZ8</accession>
<dbReference type="EMBL" id="CABPSE010000012">
    <property type="protein sequence ID" value="VVE26919.1"/>
    <property type="molecule type" value="Genomic_DNA"/>
</dbReference>
<dbReference type="RefSeq" id="WP_058379127.1">
    <property type="nucleotide sequence ID" value="NZ_CABPSE010000012.1"/>
</dbReference>
<keyword evidence="2" id="KW-1185">Reference proteome</keyword>
<evidence type="ECO:0000313" key="1">
    <source>
        <dbReference type="EMBL" id="VVE26919.1"/>
    </source>
</evidence>
<evidence type="ECO:0000313" key="2">
    <source>
        <dbReference type="Proteomes" id="UP000383971"/>
    </source>
</evidence>
<dbReference type="Proteomes" id="UP000383971">
    <property type="component" value="Unassembled WGS sequence"/>
</dbReference>
<gene>
    <name evidence="1" type="ORF">PCO31111_03449</name>
</gene>
<reference evidence="1 2" key="1">
    <citation type="submission" date="2019-08" db="EMBL/GenBank/DDBJ databases">
        <authorList>
            <person name="Peeters C."/>
        </authorList>
    </citation>
    <scope>NUCLEOTIDE SEQUENCE [LARGE SCALE GENOMIC DNA]</scope>
    <source>
        <strain evidence="1 2">LMG 31111</strain>
    </source>
</reference>
<protein>
    <submittedName>
        <fullName evidence="1">Uncharacterized protein</fullName>
    </submittedName>
</protein>